<organism evidence="1 2">
    <name type="scientific">Sphingobium lactosutens DS20</name>
    <dbReference type="NCBI Taxonomy" id="1331060"/>
    <lineage>
        <taxon>Bacteria</taxon>
        <taxon>Pseudomonadati</taxon>
        <taxon>Pseudomonadota</taxon>
        <taxon>Alphaproteobacteria</taxon>
        <taxon>Sphingomonadales</taxon>
        <taxon>Sphingomonadaceae</taxon>
        <taxon>Sphingobium</taxon>
    </lineage>
</organism>
<proteinExistence type="predicted"/>
<evidence type="ECO:0000313" key="1">
    <source>
        <dbReference type="EMBL" id="EQB16953.1"/>
    </source>
</evidence>
<dbReference type="Proteomes" id="UP000015531">
    <property type="component" value="Unassembled WGS sequence"/>
</dbReference>
<name>T0HXZ4_9SPHN</name>
<keyword evidence="2" id="KW-1185">Reference proteome</keyword>
<gene>
    <name evidence="1" type="ORF">RLDS_05825</name>
</gene>
<dbReference type="PATRIC" id="fig|1331060.3.peg.1086"/>
<evidence type="ECO:0000313" key="2">
    <source>
        <dbReference type="Proteomes" id="UP000015531"/>
    </source>
</evidence>
<reference evidence="1 2" key="1">
    <citation type="journal article" date="2013" name="Genome Announc.">
        <title>Draft Genome Sequence of Sphingobium lactosutens Strain DS20T, Isolated from a Hexachlorocyclohexane Dumpsite.</title>
        <authorList>
            <person name="Kumar R."/>
            <person name="Dwivedi V."/>
            <person name="Negi V."/>
            <person name="Khurana J.P."/>
            <person name="Lal R."/>
        </authorList>
    </citation>
    <scope>NUCLEOTIDE SEQUENCE [LARGE SCALE GENOMIC DNA]</scope>
    <source>
        <strain evidence="1 2">DS20</strain>
    </source>
</reference>
<dbReference type="EMBL" id="ATDP01000073">
    <property type="protein sequence ID" value="EQB16953.1"/>
    <property type="molecule type" value="Genomic_DNA"/>
</dbReference>
<comment type="caution">
    <text evidence="1">The sequence shown here is derived from an EMBL/GenBank/DDBJ whole genome shotgun (WGS) entry which is preliminary data.</text>
</comment>
<protein>
    <submittedName>
        <fullName evidence="1">Uncharacterized protein</fullName>
    </submittedName>
</protein>
<sequence length="200" mass="21463">MGLAFLASACDGSAQAPASPAEATNADAENAAAAQTQAQRACMIDALNNTIAKKQSDVAVISALAAQDLSGCPNDFIESFVRMRNAAEDYMAVSRELFAHQGYERDANDRDWLNLGCSIIAGKQCMEWPSEIWASANAEIKARFETAKASLKSAKRDNEEVVARYGIYARANSVPEQRGIDGDPNTVSNTIDNGAWDHSL</sequence>
<dbReference type="AlphaFoldDB" id="T0HXZ4"/>
<accession>T0HXZ4</accession>